<dbReference type="EMBL" id="JYFC01000001">
    <property type="protein sequence ID" value="KJC65622.1"/>
    <property type="molecule type" value="Genomic_DNA"/>
</dbReference>
<dbReference type="RefSeq" id="WP_044438870.1">
    <property type="nucleotide sequence ID" value="NZ_JYFC01000001.1"/>
</dbReference>
<evidence type="ECO:0000256" key="1">
    <source>
        <dbReference type="ARBA" id="ARBA00023125"/>
    </source>
</evidence>
<protein>
    <recommendedName>
        <fullName evidence="4">HTH tetR-type domain-containing protein</fullName>
    </recommendedName>
</protein>
<feature type="DNA-binding region" description="H-T-H motif" evidence="2">
    <location>
        <begin position="47"/>
        <end position="66"/>
    </location>
</feature>
<feature type="domain" description="HTH tetR-type" evidence="4">
    <location>
        <begin position="20"/>
        <end position="84"/>
    </location>
</feature>
<feature type="compositionally biased region" description="Polar residues" evidence="3">
    <location>
        <begin position="7"/>
        <end position="20"/>
    </location>
</feature>
<accession>A0ABR5CIZ7</accession>
<reference evidence="5 6" key="1">
    <citation type="journal article" date="2001" name="Int. J. Syst. Evol. Microbiol.">
        <title>Agreia bicolorata gen. nov., sp. nov., to accommodate actinobacteria isolated from narrow reed grass infected by the nematode Heteroanguina graminophila.</title>
        <authorList>
            <person name="Evtushenko L.I."/>
            <person name="Dorofeeva L.V."/>
            <person name="Dobrovolskaya T.G."/>
            <person name="Streshinskaya G.M."/>
            <person name="Subbotin S.A."/>
            <person name="Tiedje J.M."/>
        </authorList>
    </citation>
    <scope>NUCLEOTIDE SEQUENCE [LARGE SCALE GENOMIC DNA]</scope>
    <source>
        <strain evidence="5 6">VKM Ac-1804</strain>
    </source>
</reference>
<proteinExistence type="predicted"/>
<keyword evidence="6" id="KW-1185">Reference proteome</keyword>
<dbReference type="Proteomes" id="UP000032503">
    <property type="component" value="Unassembled WGS sequence"/>
</dbReference>
<evidence type="ECO:0000313" key="6">
    <source>
        <dbReference type="Proteomes" id="UP000032503"/>
    </source>
</evidence>
<gene>
    <name evidence="5" type="ORF">TZ00_02075</name>
</gene>
<evidence type="ECO:0000259" key="4">
    <source>
        <dbReference type="PROSITE" id="PS50977"/>
    </source>
</evidence>
<dbReference type="InterPro" id="IPR009057">
    <property type="entry name" value="Homeodomain-like_sf"/>
</dbReference>
<dbReference type="InterPro" id="IPR001647">
    <property type="entry name" value="HTH_TetR"/>
</dbReference>
<comment type="caution">
    <text evidence="5">The sequence shown here is derived from an EMBL/GenBank/DDBJ whole genome shotgun (WGS) entry which is preliminary data.</text>
</comment>
<name>A0ABR5CIZ7_9MICO</name>
<organism evidence="5 6">
    <name type="scientific">Agreia bicolorata</name>
    <dbReference type="NCBI Taxonomy" id="110935"/>
    <lineage>
        <taxon>Bacteria</taxon>
        <taxon>Bacillati</taxon>
        <taxon>Actinomycetota</taxon>
        <taxon>Actinomycetes</taxon>
        <taxon>Micrococcales</taxon>
        <taxon>Microbacteriaceae</taxon>
        <taxon>Agreia</taxon>
    </lineage>
</organism>
<evidence type="ECO:0000313" key="5">
    <source>
        <dbReference type="EMBL" id="KJC65622.1"/>
    </source>
</evidence>
<evidence type="ECO:0000256" key="2">
    <source>
        <dbReference type="PROSITE-ProRule" id="PRU00335"/>
    </source>
</evidence>
<dbReference type="Gene3D" id="1.10.357.10">
    <property type="entry name" value="Tetracycline Repressor, domain 2"/>
    <property type="match status" value="1"/>
</dbReference>
<feature type="region of interest" description="Disordered" evidence="3">
    <location>
        <begin position="1"/>
        <end position="20"/>
    </location>
</feature>
<evidence type="ECO:0000256" key="3">
    <source>
        <dbReference type="SAM" id="MobiDB-lite"/>
    </source>
</evidence>
<dbReference type="PROSITE" id="PS50977">
    <property type="entry name" value="HTH_TETR_2"/>
    <property type="match status" value="1"/>
</dbReference>
<keyword evidence="1 2" id="KW-0238">DNA-binding</keyword>
<sequence length="288" mass="31546">MAIEQGESLNGTRPTRMTSEQIRRRMLDAALDSIGEGGMSLGFPGLQMDEVIIAAGVSRSSVYRIWNSKDLFLGDVLNEAASRFTDKLSDDRALPTAIDLISSRPDLHSSEEGRRRLIREVIRVVLEQNFYGTIDSGPWQSFLATSAALLADDGNEALRRVGETLRQGSDRFIEAMAAFHEALTSLLGFKLRDEFGGGYTLYAVLGSSMVEGLAVRHLANPAVTDNFYVGPPTLTDKPTEWAPSAIGFLAIFDQFLVSDPNFEPSTIHCRLQELGCTIGHSSTIVDTR</sequence>
<dbReference type="SUPFAM" id="SSF46689">
    <property type="entry name" value="Homeodomain-like"/>
    <property type="match status" value="1"/>
</dbReference>